<organism evidence="13">
    <name type="scientific">hydrothermal vent metagenome</name>
    <dbReference type="NCBI Taxonomy" id="652676"/>
    <lineage>
        <taxon>unclassified sequences</taxon>
        <taxon>metagenomes</taxon>
        <taxon>ecological metagenomes</taxon>
    </lineage>
</organism>
<dbReference type="PRINTS" id="PR00941">
    <property type="entry name" value="CDATPASE"/>
</dbReference>
<dbReference type="CDD" id="cd07551">
    <property type="entry name" value="P-type_ATPase_HM_ZosA_PfeT-like"/>
    <property type="match status" value="1"/>
</dbReference>
<feature type="domain" description="P-type ATPase A" evidence="12">
    <location>
        <begin position="203"/>
        <end position="303"/>
    </location>
</feature>
<feature type="transmembrane region" description="Helical" evidence="11">
    <location>
        <begin position="124"/>
        <end position="143"/>
    </location>
</feature>
<evidence type="ECO:0000256" key="10">
    <source>
        <dbReference type="ARBA" id="ARBA00023136"/>
    </source>
</evidence>
<dbReference type="InterPro" id="IPR023214">
    <property type="entry name" value="HAD_sf"/>
</dbReference>
<evidence type="ECO:0000256" key="7">
    <source>
        <dbReference type="ARBA" id="ARBA00022842"/>
    </source>
</evidence>
<dbReference type="FunFam" id="2.70.150.10:FF:000002">
    <property type="entry name" value="Copper-transporting ATPase 1, putative"/>
    <property type="match status" value="1"/>
</dbReference>
<dbReference type="GO" id="GO:0005524">
    <property type="term" value="F:ATP binding"/>
    <property type="evidence" value="ECO:0007669"/>
    <property type="project" value="UniProtKB-KW"/>
</dbReference>
<dbReference type="GO" id="GO:0016020">
    <property type="term" value="C:membrane"/>
    <property type="evidence" value="ECO:0007669"/>
    <property type="project" value="UniProtKB-SubCell"/>
</dbReference>
<dbReference type="EMBL" id="UOEU01000510">
    <property type="protein sequence ID" value="VAW34090.1"/>
    <property type="molecule type" value="Genomic_DNA"/>
</dbReference>
<keyword evidence="10 11" id="KW-0472">Membrane</keyword>
<dbReference type="EC" id="3.6.3.3" evidence="13"/>
<name>A0A3B0UZM8_9ZZZZ</name>
<dbReference type="GO" id="GO:0046872">
    <property type="term" value="F:metal ion binding"/>
    <property type="evidence" value="ECO:0007669"/>
    <property type="project" value="UniProtKB-KW"/>
</dbReference>
<dbReference type="Gene3D" id="2.70.150.10">
    <property type="entry name" value="Calcium-transporting ATPase, cytoplasmic transduction domain A"/>
    <property type="match status" value="1"/>
</dbReference>
<dbReference type="InterPro" id="IPR059000">
    <property type="entry name" value="ATPase_P-type_domA"/>
</dbReference>
<dbReference type="NCBIfam" id="TIGR01512">
    <property type="entry name" value="ATPase-IB2_Cd"/>
    <property type="match status" value="1"/>
</dbReference>
<dbReference type="SUPFAM" id="SSF56784">
    <property type="entry name" value="HAD-like"/>
    <property type="match status" value="1"/>
</dbReference>
<dbReference type="NCBIfam" id="TIGR01494">
    <property type="entry name" value="ATPase_P-type"/>
    <property type="match status" value="1"/>
</dbReference>
<dbReference type="Gene3D" id="3.40.50.1000">
    <property type="entry name" value="HAD superfamily/HAD-like"/>
    <property type="match status" value="1"/>
</dbReference>
<dbReference type="SFLD" id="SFLDG00002">
    <property type="entry name" value="C1.7:_P-type_atpase_like"/>
    <property type="match status" value="1"/>
</dbReference>
<dbReference type="Pfam" id="PF00702">
    <property type="entry name" value="Hydrolase"/>
    <property type="match status" value="1"/>
</dbReference>
<dbReference type="GO" id="GO:0019829">
    <property type="term" value="F:ATPase-coupled monoatomic cation transmembrane transporter activity"/>
    <property type="evidence" value="ECO:0007669"/>
    <property type="project" value="InterPro"/>
</dbReference>
<dbReference type="SUPFAM" id="SSF81665">
    <property type="entry name" value="Calcium ATPase, transmembrane domain M"/>
    <property type="match status" value="1"/>
</dbReference>
<evidence type="ECO:0000259" key="12">
    <source>
        <dbReference type="Pfam" id="PF00122"/>
    </source>
</evidence>
<feature type="transmembrane region" description="Helical" evidence="11">
    <location>
        <begin position="155"/>
        <end position="180"/>
    </location>
</feature>
<reference evidence="13" key="1">
    <citation type="submission" date="2018-06" db="EMBL/GenBank/DDBJ databases">
        <authorList>
            <person name="Zhirakovskaya E."/>
        </authorList>
    </citation>
    <scope>NUCLEOTIDE SEQUENCE</scope>
</reference>
<dbReference type="PROSITE" id="PS00154">
    <property type="entry name" value="ATPASE_E1_E2"/>
    <property type="match status" value="1"/>
</dbReference>
<feature type="transmembrane region" description="Helical" evidence="11">
    <location>
        <begin position="692"/>
        <end position="710"/>
    </location>
</feature>
<evidence type="ECO:0000313" key="13">
    <source>
        <dbReference type="EMBL" id="VAW34090.1"/>
    </source>
</evidence>
<gene>
    <name evidence="13" type="ORF">MNBD_CHLOROFLEXI01-1732</name>
</gene>
<dbReference type="GO" id="GO:0016887">
    <property type="term" value="F:ATP hydrolysis activity"/>
    <property type="evidence" value="ECO:0007669"/>
    <property type="project" value="InterPro"/>
</dbReference>
<dbReference type="InterPro" id="IPR036163">
    <property type="entry name" value="HMA_dom_sf"/>
</dbReference>
<dbReference type="Pfam" id="PF00122">
    <property type="entry name" value="E1-E2_ATPase"/>
    <property type="match status" value="1"/>
</dbReference>
<keyword evidence="7" id="KW-0460">Magnesium</keyword>
<dbReference type="PANTHER" id="PTHR43079">
    <property type="entry name" value="PROBABLE CADMIUM/ZINC-TRANSPORTING ATPASE HMA1"/>
    <property type="match status" value="1"/>
</dbReference>
<keyword evidence="5" id="KW-0547">Nucleotide-binding</keyword>
<sequence>PFAGMDAADAATGLVQSLEKLPGMLHANVNYAAGLLFVAYDSQILQRPLIQQAIQQLGYKQVGETAVSPETDEHEEHDHGSAPTFLPHWMQEQWTLILVALAGIFFLTGWLGETFFSMSENVALIFYVLAYVAGGYDIATHAIPGLFKGNFDTDVLMLAAAAGAAILGEWSEGAFLLFLFSLGHAGEHYALDRARNAVNALGELMPKTARVKRGDKIVEEPVAGLNIGDVVIVRPGDRVPVDGEVAAGVSAIDQSPITGESMPIEKTEGDDLFAGTINLEAALEVRVTKLAKDNTLSRVMQMVAEAQSQQSPTQQFTQKFTAKFVPTVLILVVLVAFVPPIFGWMELQDSFYRAMLLLVAASPCALALGTPASVLAGIAQAARNGVLIKGGVHLENLGNIKVMAFDKTGTLTEGKFQVTDIVPVNGMSSDELLRITAAVEQQSNHPLALAIVRTAQFQGLELPVADGLENVVGRGVRSAVDGKPVLIGSLKLFRETEGHPMDDTIVQTVAQFEVAGKTTMAVSHGGKFLGVLALADTPRPGVKATLQKLLDLGVEKLIMLTGDNKDVAQQIAKEVGVTDVQAELLPEDKLATIKQLLQTHGAVAMTGDGVNDAPALATATVGIAMGGAGTAVALETADVALMADDLSKLPYAVGLSRASRAIIKQNLGVSLGVIALLLVTSVIGVMDLSGAVVLHEGSTIIVVLNALRLLRYRNV</sequence>
<evidence type="ECO:0000256" key="3">
    <source>
        <dbReference type="ARBA" id="ARBA00022692"/>
    </source>
</evidence>
<dbReference type="Gene3D" id="3.30.70.100">
    <property type="match status" value="1"/>
</dbReference>
<accession>A0A3B0UZM8</accession>
<dbReference type="Gene3D" id="3.40.1110.10">
    <property type="entry name" value="Calcium-transporting ATPase, cytoplasmic domain N"/>
    <property type="match status" value="1"/>
</dbReference>
<dbReference type="InterPro" id="IPR018303">
    <property type="entry name" value="ATPase_P-typ_P_site"/>
</dbReference>
<feature type="transmembrane region" description="Helical" evidence="11">
    <location>
        <begin position="667"/>
        <end position="686"/>
    </location>
</feature>
<dbReference type="InterPro" id="IPR036412">
    <property type="entry name" value="HAD-like_sf"/>
</dbReference>
<evidence type="ECO:0000256" key="2">
    <source>
        <dbReference type="ARBA" id="ARBA00006024"/>
    </source>
</evidence>
<keyword evidence="6" id="KW-0067">ATP-binding</keyword>
<dbReference type="PRINTS" id="PR00119">
    <property type="entry name" value="CATATPASE"/>
</dbReference>
<dbReference type="NCBIfam" id="TIGR01525">
    <property type="entry name" value="ATPase-IB_hvy"/>
    <property type="match status" value="1"/>
</dbReference>
<keyword evidence="3 11" id="KW-0812">Transmembrane</keyword>
<dbReference type="SUPFAM" id="SSF81653">
    <property type="entry name" value="Calcium ATPase, transduction domain A"/>
    <property type="match status" value="1"/>
</dbReference>
<dbReference type="AlphaFoldDB" id="A0A3B0UZM8"/>
<protein>
    <submittedName>
        <fullName evidence="13">Lead, cadmium, zinc and mercury transporting ATPase Copper-translocating P-type ATPase</fullName>
        <ecNumber evidence="13">3.6.3.3</ecNumber>
        <ecNumber evidence="13">3.6.3.4</ecNumber>
    </submittedName>
</protein>
<evidence type="ECO:0000256" key="6">
    <source>
        <dbReference type="ARBA" id="ARBA00022840"/>
    </source>
</evidence>
<dbReference type="InterPro" id="IPR023298">
    <property type="entry name" value="ATPase_P-typ_TM_dom_sf"/>
</dbReference>
<dbReference type="InterPro" id="IPR044492">
    <property type="entry name" value="P_typ_ATPase_HD_dom"/>
</dbReference>
<comment type="similarity">
    <text evidence="2">Belongs to the cation transport ATPase (P-type) (TC 3.A.3) family. Type IB subfamily.</text>
</comment>
<dbReference type="InterPro" id="IPR023299">
    <property type="entry name" value="ATPase_P-typ_cyto_dom_N"/>
</dbReference>
<keyword evidence="13" id="KW-0378">Hydrolase</keyword>
<evidence type="ECO:0000256" key="1">
    <source>
        <dbReference type="ARBA" id="ARBA00004141"/>
    </source>
</evidence>
<feature type="transmembrane region" description="Helical" evidence="11">
    <location>
        <begin position="351"/>
        <end position="379"/>
    </location>
</feature>
<dbReference type="SFLD" id="SFLDF00027">
    <property type="entry name" value="p-type_atpase"/>
    <property type="match status" value="1"/>
</dbReference>
<evidence type="ECO:0000256" key="4">
    <source>
        <dbReference type="ARBA" id="ARBA00022723"/>
    </source>
</evidence>
<dbReference type="InterPro" id="IPR001757">
    <property type="entry name" value="P_typ_ATPase"/>
</dbReference>
<evidence type="ECO:0000256" key="11">
    <source>
        <dbReference type="SAM" id="Phobius"/>
    </source>
</evidence>
<dbReference type="InterPro" id="IPR008250">
    <property type="entry name" value="ATPase_P-typ_transduc_dom_A_sf"/>
</dbReference>
<comment type="subcellular location">
    <subcellularLocation>
        <location evidence="1">Membrane</location>
        <topology evidence="1">Multi-pass membrane protein</topology>
    </subcellularLocation>
</comment>
<dbReference type="PANTHER" id="PTHR43079:SF1">
    <property type="entry name" value="CADMIUM_ZINC-TRANSPORTING ATPASE HMA1, CHLOROPLASTIC-RELATED"/>
    <property type="match status" value="1"/>
</dbReference>
<evidence type="ECO:0000256" key="9">
    <source>
        <dbReference type="ARBA" id="ARBA00022989"/>
    </source>
</evidence>
<feature type="transmembrane region" description="Helical" evidence="11">
    <location>
        <begin position="324"/>
        <end position="345"/>
    </location>
</feature>
<dbReference type="InterPro" id="IPR051949">
    <property type="entry name" value="Cation_Transport_ATPase"/>
</dbReference>
<keyword evidence="8" id="KW-1278">Translocase</keyword>
<evidence type="ECO:0000256" key="5">
    <source>
        <dbReference type="ARBA" id="ARBA00022741"/>
    </source>
</evidence>
<feature type="transmembrane region" description="Helical" evidence="11">
    <location>
        <begin position="94"/>
        <end position="112"/>
    </location>
</feature>
<dbReference type="SUPFAM" id="SSF55008">
    <property type="entry name" value="HMA, heavy metal-associated domain"/>
    <property type="match status" value="1"/>
</dbReference>
<keyword evidence="4" id="KW-0479">Metal-binding</keyword>
<dbReference type="InterPro" id="IPR027256">
    <property type="entry name" value="P-typ_ATPase_IB"/>
</dbReference>
<feature type="non-terminal residue" evidence="13">
    <location>
        <position position="1"/>
    </location>
</feature>
<proteinExistence type="inferred from homology"/>
<keyword evidence="9 11" id="KW-1133">Transmembrane helix</keyword>
<evidence type="ECO:0000256" key="8">
    <source>
        <dbReference type="ARBA" id="ARBA00022967"/>
    </source>
</evidence>
<dbReference type="SFLD" id="SFLDS00003">
    <property type="entry name" value="Haloacid_Dehalogenase"/>
    <property type="match status" value="1"/>
</dbReference>
<dbReference type="EC" id="3.6.3.4" evidence="13"/>